<feature type="signal peptide" evidence="1">
    <location>
        <begin position="1"/>
        <end position="23"/>
    </location>
</feature>
<reference evidence="2" key="2">
    <citation type="submission" date="2025-08" db="UniProtKB">
        <authorList>
            <consortium name="Ensembl"/>
        </authorList>
    </citation>
    <scope>IDENTIFICATION</scope>
</reference>
<feature type="chain" id="PRO_5025415877" description="Immunoglobulin V-set domain-containing protein" evidence="1">
    <location>
        <begin position="24"/>
        <end position="158"/>
    </location>
</feature>
<evidence type="ECO:0000256" key="1">
    <source>
        <dbReference type="SAM" id="SignalP"/>
    </source>
</evidence>
<reference evidence="2" key="1">
    <citation type="submission" date="2021-04" db="EMBL/GenBank/DDBJ databases">
        <authorList>
            <consortium name="Wellcome Sanger Institute Data Sharing"/>
        </authorList>
    </citation>
    <scope>NUCLEOTIDE SEQUENCE [LARGE SCALE GENOMIC DNA]</scope>
</reference>
<evidence type="ECO:0000313" key="2">
    <source>
        <dbReference type="Ensembl" id="ENSSAUP00010048004.1"/>
    </source>
</evidence>
<dbReference type="Gene3D" id="2.60.40.10">
    <property type="entry name" value="Immunoglobulins"/>
    <property type="match status" value="1"/>
</dbReference>
<dbReference type="InterPro" id="IPR036179">
    <property type="entry name" value="Ig-like_dom_sf"/>
</dbReference>
<keyword evidence="3" id="KW-1185">Reference proteome</keyword>
<dbReference type="InterPro" id="IPR013783">
    <property type="entry name" value="Ig-like_fold"/>
</dbReference>
<keyword evidence="1" id="KW-0732">Signal</keyword>
<dbReference type="Ensembl" id="ENSSAUT00010050492.1">
    <property type="protein sequence ID" value="ENSSAUP00010048004.1"/>
    <property type="gene ID" value="ENSSAUG00010019992.1"/>
</dbReference>
<dbReference type="AlphaFoldDB" id="A0A671XA93"/>
<dbReference type="SUPFAM" id="SSF48726">
    <property type="entry name" value="Immunoglobulin"/>
    <property type="match status" value="1"/>
</dbReference>
<name>A0A671XA93_SPAAU</name>
<dbReference type="InParanoid" id="A0A671XA93"/>
<protein>
    <recommendedName>
        <fullName evidence="4">Immunoglobulin V-set domain-containing protein</fullName>
    </recommendedName>
</protein>
<accession>A0A671XA93</accession>
<evidence type="ECO:0000313" key="3">
    <source>
        <dbReference type="Proteomes" id="UP000472265"/>
    </source>
</evidence>
<evidence type="ECO:0008006" key="4">
    <source>
        <dbReference type="Google" id="ProtNLM"/>
    </source>
</evidence>
<dbReference type="Proteomes" id="UP000472265">
    <property type="component" value="Chromosome 15"/>
</dbReference>
<reference evidence="2" key="3">
    <citation type="submission" date="2025-09" db="UniProtKB">
        <authorList>
            <consortium name="Ensembl"/>
        </authorList>
    </citation>
    <scope>IDENTIFICATION</scope>
</reference>
<sequence>MEKQITVWIGAVLLLASLNCSEAQVIPTYFEVGGTLDLRPTVTETITDILWKYNENLLAEWVKDEAELLYFDKYQGRTTLNTATGQLVINNMDKDDVGMYTVERNNRVHGQSYDVRWITRVPKPIVSDHGLCRWVKNMSEELIEGSRRVDEHMMKQSF</sequence>
<dbReference type="GeneTree" id="ENSGT01150000287808"/>
<proteinExistence type="predicted"/>
<organism evidence="2 3">
    <name type="scientific">Sparus aurata</name>
    <name type="common">Gilthead sea bream</name>
    <dbReference type="NCBI Taxonomy" id="8175"/>
    <lineage>
        <taxon>Eukaryota</taxon>
        <taxon>Metazoa</taxon>
        <taxon>Chordata</taxon>
        <taxon>Craniata</taxon>
        <taxon>Vertebrata</taxon>
        <taxon>Euteleostomi</taxon>
        <taxon>Actinopterygii</taxon>
        <taxon>Neopterygii</taxon>
        <taxon>Teleostei</taxon>
        <taxon>Neoteleostei</taxon>
        <taxon>Acanthomorphata</taxon>
        <taxon>Eupercaria</taxon>
        <taxon>Spariformes</taxon>
        <taxon>Sparidae</taxon>
        <taxon>Sparus</taxon>
    </lineage>
</organism>